<dbReference type="RefSeq" id="WP_105038445.1">
    <property type="nucleotide sequence ID" value="NZ_PPSL01000002.1"/>
</dbReference>
<dbReference type="NCBIfam" id="NF038133">
    <property type="entry name" value="choice_anch_L"/>
    <property type="match status" value="1"/>
</dbReference>
<proteinExistence type="predicted"/>
<sequence>MKLSTFFLRGVLSLVCLLPLSCFAQITITPGATAATLAARLTGSGVTVMNPVLTCPGTAEGTFVGPSTLSFSDGIVLTAGLATDAGGNASIFASTGSGGPGDADLDALAGVPTFDACVLEFDFRPIGDTIKFRYVFGSEEYPGFTCTAFNDVFGFLISGPGYATPQNIALVPGTTIPVCINSVNCGATGGGVLSTCTALGPGSPFCAYFVDNSAGSTITYDGLTSTLTAIAHVTPCDTYHLKIGIADATDDILDSGVFIEAGSLSSGSLSVAPISSNPADTSFAGEFCVRGCDPGKFYFNTGTSSSSQTIHYVIGGTAVNGYDYTHIADSIVIPPGDTLGIVYIYGLTGVAPGTKTVTVYIMSNIPCGATSVIIDSATITIYDSFYLKILTPDTTVCLGQGLTINSTGNPFLHLHWSPSTYLSNDTVWNPYTAPPVVGSTTYILTGVYPGLGCPPVHDHITVTVENLQVHTRDTTFCAGEHVRLNAWVSPLDPTYTYLWTSGTNLDNPGLLNSTYTQNTVGDFALNLFVISAAGCSGNDSIHLHVKPLASVTALPGNTTIGYGDNIQLDAINLSAYPLIYWWTPADGSLTNPNINNPIASPIDSTTYVVHAMNQWGCRDSASMMIRVIDTSVAGVPSAFTPNGDGLNDEFRIVNMKNKKLVEFSIFNRWGELVYFNGVNPTRGWNGTYNGVPQDMGVYNYHIILAKPDGTNLDLKGTVTLIR</sequence>
<dbReference type="NCBIfam" id="TIGR04131">
    <property type="entry name" value="Bac_Flav_CTERM"/>
    <property type="match status" value="1"/>
</dbReference>
<gene>
    <name evidence="2" type="ORF">CJD36_007140</name>
</gene>
<dbReference type="Proteomes" id="UP000239872">
    <property type="component" value="Unassembled WGS sequence"/>
</dbReference>
<accession>A0A2S7SYA4</accession>
<dbReference type="InterPro" id="IPR049804">
    <property type="entry name" value="Choice_anch_L"/>
</dbReference>
<feature type="chain" id="PRO_5015773136" description="Ig-like domain-containing protein" evidence="1">
    <location>
        <begin position="25"/>
        <end position="722"/>
    </location>
</feature>
<protein>
    <recommendedName>
        <fullName evidence="4">Ig-like domain-containing protein</fullName>
    </recommendedName>
</protein>
<evidence type="ECO:0000256" key="1">
    <source>
        <dbReference type="SAM" id="SignalP"/>
    </source>
</evidence>
<dbReference type="EMBL" id="PPSL01000002">
    <property type="protein sequence ID" value="PQJ11565.1"/>
    <property type="molecule type" value="Genomic_DNA"/>
</dbReference>
<evidence type="ECO:0000313" key="2">
    <source>
        <dbReference type="EMBL" id="PQJ11565.1"/>
    </source>
</evidence>
<reference evidence="2 3" key="1">
    <citation type="submission" date="2018-01" db="EMBL/GenBank/DDBJ databases">
        <title>A novel member of the phylum Bacteroidetes isolated from glacier ice.</title>
        <authorList>
            <person name="Liu Q."/>
            <person name="Xin Y.-H."/>
        </authorList>
    </citation>
    <scope>NUCLEOTIDE SEQUENCE [LARGE SCALE GENOMIC DNA]</scope>
    <source>
        <strain evidence="2 3">RB1R16</strain>
    </source>
</reference>
<feature type="signal peptide" evidence="1">
    <location>
        <begin position="1"/>
        <end position="24"/>
    </location>
</feature>
<evidence type="ECO:0008006" key="4">
    <source>
        <dbReference type="Google" id="ProtNLM"/>
    </source>
</evidence>
<dbReference type="Pfam" id="PF13585">
    <property type="entry name" value="CHU_C"/>
    <property type="match status" value="1"/>
</dbReference>
<dbReference type="InterPro" id="IPR035986">
    <property type="entry name" value="PKD_dom_sf"/>
</dbReference>
<dbReference type="AlphaFoldDB" id="A0A2S7SYA4"/>
<dbReference type="OrthoDB" id="602611at2"/>
<name>A0A2S7SYA4_9BACT</name>
<evidence type="ECO:0000313" key="3">
    <source>
        <dbReference type="Proteomes" id="UP000239872"/>
    </source>
</evidence>
<dbReference type="InterPro" id="IPR026341">
    <property type="entry name" value="T9SS_type_B"/>
</dbReference>
<dbReference type="SUPFAM" id="SSF49299">
    <property type="entry name" value="PKD domain"/>
    <property type="match status" value="1"/>
</dbReference>
<dbReference type="SUPFAM" id="SSF141072">
    <property type="entry name" value="CalX-like"/>
    <property type="match status" value="1"/>
</dbReference>
<keyword evidence="3" id="KW-1185">Reference proteome</keyword>
<comment type="caution">
    <text evidence="2">The sequence shown here is derived from an EMBL/GenBank/DDBJ whole genome shotgun (WGS) entry which is preliminary data.</text>
</comment>
<keyword evidence="1" id="KW-0732">Signal</keyword>
<organism evidence="2 3">
    <name type="scientific">Flavipsychrobacter stenotrophus</name>
    <dbReference type="NCBI Taxonomy" id="2077091"/>
    <lineage>
        <taxon>Bacteria</taxon>
        <taxon>Pseudomonadati</taxon>
        <taxon>Bacteroidota</taxon>
        <taxon>Chitinophagia</taxon>
        <taxon>Chitinophagales</taxon>
        <taxon>Chitinophagaceae</taxon>
        <taxon>Flavipsychrobacter</taxon>
    </lineage>
</organism>
<dbReference type="InterPro" id="IPR038081">
    <property type="entry name" value="CalX-like_sf"/>
</dbReference>